<dbReference type="EMBL" id="JAUTXU010000095">
    <property type="protein sequence ID" value="KAK3709115.1"/>
    <property type="molecule type" value="Genomic_DNA"/>
</dbReference>
<keyword evidence="2" id="KW-1185">Reference proteome</keyword>
<reference evidence="1" key="1">
    <citation type="submission" date="2023-07" db="EMBL/GenBank/DDBJ databases">
        <title>Black Yeasts Isolated from many extreme environments.</title>
        <authorList>
            <person name="Coleine C."/>
            <person name="Stajich J.E."/>
            <person name="Selbmann L."/>
        </authorList>
    </citation>
    <scope>NUCLEOTIDE SEQUENCE</scope>
    <source>
        <strain evidence="1">CCFEE 5714</strain>
    </source>
</reference>
<evidence type="ECO:0000313" key="2">
    <source>
        <dbReference type="Proteomes" id="UP001281147"/>
    </source>
</evidence>
<comment type="caution">
    <text evidence="1">The sequence shown here is derived from an EMBL/GenBank/DDBJ whole genome shotgun (WGS) entry which is preliminary data.</text>
</comment>
<dbReference type="Proteomes" id="UP001281147">
    <property type="component" value="Unassembled WGS sequence"/>
</dbReference>
<proteinExistence type="predicted"/>
<evidence type="ECO:0000313" key="1">
    <source>
        <dbReference type="EMBL" id="KAK3709115.1"/>
    </source>
</evidence>
<sequence>MTTQEPSHTRQDIEDPDHALKLDNTKDSDNSDDLQLEAASIASALDGEPFETSGEHDLEKVPTEVSHNSYEPATRIATATDWTGPDDKDNPLTWPLWKKAYHTLASGSLAFAVTAGSSLITPGIPQIAEEFGVSRTASVCSLTVFVLGLACGPVIAAPISETYGRSIVYKISAPVYILFLVGAGFSKSFAGHLVCRLLAGTVGAPVLAVGAGTSADVYPQHNRAVATATFIMMPFLGPSLGPVIGGFAAQYKGWRWTQWCTIFIGIFALALKLGIPGPPKPPVKGWAYVKLLVTITLVRPVHMLLTEPIVIFLSLYNSFTFSVLFAFFAAYPYTFQLVYDFETWEYGLTFLGILVGVLLAVLTAIVVDRTVYIPIYKQVLAQGKTAVAPEHRLYIAMVGAFGIPIGLFWFAWTARRDVHWISPVLAGIPFAWGNLALFISSALYLTDVYGPLNGASAMAANGLARYTMGAVFPLFTFQMYEVLGIAWASSLLGFISVAMIPIPWVFFKWGPSIRARSSYDTLKV</sequence>
<name>A0ACC3N4R6_9PEZI</name>
<protein>
    <submittedName>
        <fullName evidence="1">Uncharacterized protein</fullName>
    </submittedName>
</protein>
<organism evidence="1 2">
    <name type="scientific">Vermiconidia calcicola</name>
    <dbReference type="NCBI Taxonomy" id="1690605"/>
    <lineage>
        <taxon>Eukaryota</taxon>
        <taxon>Fungi</taxon>
        <taxon>Dikarya</taxon>
        <taxon>Ascomycota</taxon>
        <taxon>Pezizomycotina</taxon>
        <taxon>Dothideomycetes</taxon>
        <taxon>Dothideomycetidae</taxon>
        <taxon>Mycosphaerellales</taxon>
        <taxon>Extremaceae</taxon>
        <taxon>Vermiconidia</taxon>
    </lineage>
</organism>
<accession>A0ACC3N4R6</accession>
<gene>
    <name evidence="1" type="ORF">LTR37_011094</name>
</gene>